<feature type="region of interest" description="Disordered" evidence="1">
    <location>
        <begin position="192"/>
        <end position="262"/>
    </location>
</feature>
<organism evidence="4 5">
    <name type="scientific">Dactylosporangium salmoneum</name>
    <dbReference type="NCBI Taxonomy" id="53361"/>
    <lineage>
        <taxon>Bacteria</taxon>
        <taxon>Bacillati</taxon>
        <taxon>Actinomycetota</taxon>
        <taxon>Actinomycetes</taxon>
        <taxon>Micromonosporales</taxon>
        <taxon>Micromonosporaceae</taxon>
        <taxon>Dactylosporangium</taxon>
    </lineage>
</organism>
<evidence type="ECO:0000256" key="2">
    <source>
        <dbReference type="SAM" id="Phobius"/>
    </source>
</evidence>
<dbReference type="EMBL" id="BAAARV010000012">
    <property type="protein sequence ID" value="GAA2333421.1"/>
    <property type="molecule type" value="Genomic_DNA"/>
</dbReference>
<feature type="transmembrane region" description="Helical" evidence="2">
    <location>
        <begin position="79"/>
        <end position="103"/>
    </location>
</feature>
<feature type="compositionally biased region" description="Basic and acidic residues" evidence="1">
    <location>
        <begin position="196"/>
        <end position="210"/>
    </location>
</feature>
<dbReference type="Proteomes" id="UP001501444">
    <property type="component" value="Unassembled WGS sequence"/>
</dbReference>
<keyword evidence="2" id="KW-0472">Membrane</keyword>
<feature type="transmembrane region" description="Helical" evidence="2">
    <location>
        <begin position="137"/>
        <end position="155"/>
    </location>
</feature>
<protein>
    <recommendedName>
        <fullName evidence="3">SPW repeat-containing integral membrane domain-containing protein</fullName>
    </recommendedName>
</protein>
<comment type="caution">
    <text evidence="4">The sequence shown here is derived from an EMBL/GenBank/DDBJ whole genome shotgun (WGS) entry which is preliminary data.</text>
</comment>
<feature type="compositionally biased region" description="Basic and acidic residues" evidence="1">
    <location>
        <begin position="219"/>
        <end position="246"/>
    </location>
</feature>
<keyword evidence="5" id="KW-1185">Reference proteome</keyword>
<evidence type="ECO:0000313" key="4">
    <source>
        <dbReference type="EMBL" id="GAA2333421.1"/>
    </source>
</evidence>
<dbReference type="Pfam" id="PF03779">
    <property type="entry name" value="SPW"/>
    <property type="match status" value="1"/>
</dbReference>
<gene>
    <name evidence="4" type="ORF">GCM10010170_012640</name>
</gene>
<evidence type="ECO:0000259" key="3">
    <source>
        <dbReference type="Pfam" id="PF03779"/>
    </source>
</evidence>
<feature type="domain" description="SPW repeat-containing integral membrane" evidence="3">
    <location>
        <begin position="83"/>
        <end position="180"/>
    </location>
</feature>
<keyword evidence="2" id="KW-0812">Transmembrane</keyword>
<reference evidence="4 5" key="1">
    <citation type="journal article" date="2019" name="Int. J. Syst. Evol. Microbiol.">
        <title>The Global Catalogue of Microorganisms (GCM) 10K type strain sequencing project: providing services to taxonomists for standard genome sequencing and annotation.</title>
        <authorList>
            <consortium name="The Broad Institute Genomics Platform"/>
            <consortium name="The Broad Institute Genome Sequencing Center for Infectious Disease"/>
            <person name="Wu L."/>
            <person name="Ma J."/>
        </authorList>
    </citation>
    <scope>NUCLEOTIDE SEQUENCE [LARGE SCALE GENOMIC DNA]</scope>
    <source>
        <strain evidence="4 5">JCM 3272</strain>
    </source>
</reference>
<name>A0ABN3FN40_9ACTN</name>
<feature type="transmembrane region" description="Helical" evidence="2">
    <location>
        <begin position="109"/>
        <end position="130"/>
    </location>
</feature>
<evidence type="ECO:0000313" key="5">
    <source>
        <dbReference type="Proteomes" id="UP001501444"/>
    </source>
</evidence>
<feature type="transmembrane region" description="Helical" evidence="2">
    <location>
        <begin position="161"/>
        <end position="188"/>
    </location>
</feature>
<evidence type="ECO:0000256" key="1">
    <source>
        <dbReference type="SAM" id="MobiDB-lite"/>
    </source>
</evidence>
<sequence length="262" mass="27906">MSAGRRAVGGVLSLPQVPQAAETKKIGRGEWWVGGGKESKTNRGRCVVAEVSQYQDFAGHPDIAEMQQRYERVAASGQAVVIDGLVLLAGGWLAISPWVVGFIGYAPNVAINNLILGVMIGVIALGLTMAPARMYRLSWSMAAIGVWVIISPWVIQRGSSTAGIIWTNVVTGAVTVLLGLGAAGLLMTANRRHGGDRRGTERHGFERAGTERSGGFDRPGAERSGGFDRPGDRPTMDRPTADRPGVDRPGGIDRPGVERRTR</sequence>
<proteinExistence type="predicted"/>
<dbReference type="InterPro" id="IPR005530">
    <property type="entry name" value="SPW"/>
</dbReference>
<keyword evidence="2" id="KW-1133">Transmembrane helix</keyword>
<accession>A0ABN3FN40</accession>